<dbReference type="SUPFAM" id="SSF53623">
    <property type="entry name" value="MurD-like peptide ligases, catalytic domain"/>
    <property type="match status" value="1"/>
</dbReference>
<feature type="domain" description="Mur ligase central" evidence="11">
    <location>
        <begin position="121"/>
        <end position="236"/>
    </location>
</feature>
<evidence type="ECO:0000256" key="6">
    <source>
        <dbReference type="ARBA" id="ARBA00022984"/>
    </source>
</evidence>
<keyword evidence="7" id="KW-0131">Cell cycle</keyword>
<organism evidence="12 13">
    <name type="scientific">Candidatus Neptunichlamydia vexilliferae</name>
    <dbReference type="NCBI Taxonomy" id="1651774"/>
    <lineage>
        <taxon>Bacteria</taxon>
        <taxon>Pseudomonadati</taxon>
        <taxon>Chlamydiota</taxon>
        <taxon>Chlamydiia</taxon>
        <taxon>Parachlamydiales</taxon>
        <taxon>Simkaniaceae</taxon>
        <taxon>Candidatus Neptunichlamydia</taxon>
    </lineage>
</organism>
<keyword evidence="13" id="KW-1185">Reference proteome</keyword>
<dbReference type="Proteomes" id="UP001194714">
    <property type="component" value="Unassembled WGS sequence"/>
</dbReference>
<dbReference type="PANTHER" id="PTHR43024">
    <property type="entry name" value="UDP-N-ACETYLMURAMOYL-TRIPEPTIDE--D-ALANYL-D-ALANINE LIGASE"/>
    <property type="match status" value="1"/>
</dbReference>
<keyword evidence="1 12" id="KW-0436">Ligase</keyword>
<dbReference type="Pfam" id="PF01225">
    <property type="entry name" value="Mur_ligase"/>
    <property type="match status" value="1"/>
</dbReference>
<evidence type="ECO:0000256" key="1">
    <source>
        <dbReference type="ARBA" id="ARBA00022598"/>
    </source>
</evidence>
<protein>
    <submittedName>
        <fullName evidence="12">UDP-N-acetylmuramoyl-tripeptide--D-alanyl-D-alanine ligase</fullName>
        <ecNumber evidence="12">6.3.2.10</ecNumber>
    </submittedName>
</protein>
<evidence type="ECO:0000256" key="7">
    <source>
        <dbReference type="ARBA" id="ARBA00023306"/>
    </source>
</evidence>
<gene>
    <name evidence="12" type="ORF">NEPTK9_000007</name>
</gene>
<keyword evidence="8" id="KW-0961">Cell wall biogenesis/degradation</keyword>
<evidence type="ECO:0000259" key="10">
    <source>
        <dbReference type="Pfam" id="PF02875"/>
    </source>
</evidence>
<dbReference type="InterPro" id="IPR004101">
    <property type="entry name" value="Mur_ligase_C"/>
</dbReference>
<keyword evidence="4" id="KW-0067">ATP-binding</keyword>
<dbReference type="EMBL" id="JAAEJV010000001">
    <property type="protein sequence ID" value="MBF5058512.1"/>
    <property type="molecule type" value="Genomic_DNA"/>
</dbReference>
<dbReference type="Gene3D" id="3.40.1190.10">
    <property type="entry name" value="Mur-like, catalytic domain"/>
    <property type="match status" value="1"/>
</dbReference>
<evidence type="ECO:0000313" key="12">
    <source>
        <dbReference type="EMBL" id="MBF5058512.1"/>
    </source>
</evidence>
<evidence type="ECO:0000256" key="3">
    <source>
        <dbReference type="ARBA" id="ARBA00022741"/>
    </source>
</evidence>
<keyword evidence="2" id="KW-0132">Cell division</keyword>
<evidence type="ECO:0000256" key="5">
    <source>
        <dbReference type="ARBA" id="ARBA00022960"/>
    </source>
</evidence>
<evidence type="ECO:0000313" key="13">
    <source>
        <dbReference type="Proteomes" id="UP001194714"/>
    </source>
</evidence>
<keyword evidence="6" id="KW-0573">Peptidoglycan synthesis</keyword>
<dbReference type="InterPro" id="IPR036565">
    <property type="entry name" value="Mur-like_cat_sf"/>
</dbReference>
<evidence type="ECO:0000256" key="4">
    <source>
        <dbReference type="ARBA" id="ARBA00022840"/>
    </source>
</evidence>
<dbReference type="InterPro" id="IPR013221">
    <property type="entry name" value="Mur_ligase_cen"/>
</dbReference>
<feature type="domain" description="Mur ligase N-terminal catalytic" evidence="9">
    <location>
        <begin position="41"/>
        <end position="104"/>
    </location>
</feature>
<dbReference type="InterPro" id="IPR035911">
    <property type="entry name" value="MurE/MurF_N"/>
</dbReference>
<keyword evidence="3" id="KW-0547">Nucleotide-binding</keyword>
<reference evidence="12 13" key="1">
    <citation type="submission" date="2020-01" db="EMBL/GenBank/DDBJ databases">
        <title>Draft genome sequence of Cand. Neptunochlamydia vexilliferae K9.</title>
        <authorList>
            <person name="Schulz F."/>
            <person name="Koestlbacher S."/>
            <person name="Wascher F."/>
            <person name="Pizzetti I."/>
            <person name="Horn M."/>
        </authorList>
    </citation>
    <scope>NUCLEOTIDE SEQUENCE [LARGE SCALE GENOMIC DNA]</scope>
    <source>
        <strain evidence="12 13">K9</strain>
    </source>
</reference>
<name>A0ABS0AWK1_9BACT</name>
<proteinExistence type="predicted"/>
<dbReference type="Gene3D" id="3.90.190.20">
    <property type="entry name" value="Mur ligase, C-terminal domain"/>
    <property type="match status" value="1"/>
</dbReference>
<dbReference type="SUPFAM" id="SSF53244">
    <property type="entry name" value="MurD-like peptide ligases, peptide-binding domain"/>
    <property type="match status" value="1"/>
</dbReference>
<sequence length="424" mass="46983">MKVNQYLPSWLLGIRMRKSVKEIAAILESNSTSMEEVVQTAIDSGEVEKDSLFFALKGERVDGHQFLEEVAKKGGVAAVVSKAYQGKDFGLELIRVDDVNRALHFLAKEMFKETKGTVIGVTGTVGKTTTKEFLATVLGERFRVMKSEASLNSQVGLPLTILNGDLSAEVIVLEMGMSEKGELKRLVDIVHPHIGILTKLTLVHGNPLEEIAEEKCQLFTSKRMERAFLNEQTASFEPVQNLTIPKEWFDKAPGPFTESHLLEAVGAAVAIARYLGMTEKEIERGVQKLKPFDHRFEKIEKKGALFIDDSYNASPEAVKTALSNLPKGKRRIALLGAMKELGPFEVNSHREVAEHALPLVDHLLCVGKECLPMVDVFEKGGKPVELFHEKAEVASRLKELVQKEDVVLIKGSNSLKLWTLLEGV</sequence>
<evidence type="ECO:0000259" key="11">
    <source>
        <dbReference type="Pfam" id="PF08245"/>
    </source>
</evidence>
<accession>A0ABS0AWK1</accession>
<dbReference type="Pfam" id="PF08245">
    <property type="entry name" value="Mur_ligase_M"/>
    <property type="match status" value="1"/>
</dbReference>
<dbReference type="Gene3D" id="3.40.1390.10">
    <property type="entry name" value="MurE/MurF, N-terminal domain"/>
    <property type="match status" value="1"/>
</dbReference>
<feature type="domain" description="Mur ligase C-terminal" evidence="10">
    <location>
        <begin position="294"/>
        <end position="412"/>
    </location>
</feature>
<evidence type="ECO:0000256" key="8">
    <source>
        <dbReference type="ARBA" id="ARBA00023316"/>
    </source>
</evidence>
<dbReference type="EC" id="6.3.2.10" evidence="12"/>
<dbReference type="InterPro" id="IPR036615">
    <property type="entry name" value="Mur_ligase_C_dom_sf"/>
</dbReference>
<dbReference type="GO" id="GO:0047480">
    <property type="term" value="F:UDP-N-acetylmuramoyl-tripeptide-D-alanyl-D-alanine ligase activity"/>
    <property type="evidence" value="ECO:0007669"/>
    <property type="project" value="UniProtKB-EC"/>
</dbReference>
<dbReference type="InterPro" id="IPR000713">
    <property type="entry name" value="Mur_ligase_N"/>
</dbReference>
<dbReference type="SUPFAM" id="SSF63418">
    <property type="entry name" value="MurE/MurF N-terminal domain"/>
    <property type="match status" value="1"/>
</dbReference>
<keyword evidence="5" id="KW-0133">Cell shape</keyword>
<comment type="caution">
    <text evidence="12">The sequence shown here is derived from an EMBL/GenBank/DDBJ whole genome shotgun (WGS) entry which is preliminary data.</text>
</comment>
<dbReference type="Pfam" id="PF02875">
    <property type="entry name" value="Mur_ligase_C"/>
    <property type="match status" value="1"/>
</dbReference>
<evidence type="ECO:0000256" key="2">
    <source>
        <dbReference type="ARBA" id="ARBA00022618"/>
    </source>
</evidence>
<evidence type="ECO:0000259" key="9">
    <source>
        <dbReference type="Pfam" id="PF01225"/>
    </source>
</evidence>
<dbReference type="InterPro" id="IPR051046">
    <property type="entry name" value="MurCDEF_CellWall_CoF430Synth"/>
</dbReference>
<dbReference type="PANTHER" id="PTHR43024:SF1">
    <property type="entry name" value="UDP-N-ACETYLMURAMOYL-TRIPEPTIDE--D-ALANYL-D-ALANINE LIGASE"/>
    <property type="match status" value="1"/>
</dbReference>